<dbReference type="GO" id="GO:0036126">
    <property type="term" value="C:sperm flagellum"/>
    <property type="evidence" value="ECO:0007669"/>
    <property type="project" value="TreeGrafter"/>
</dbReference>
<dbReference type="GO" id="GO:0051793">
    <property type="term" value="P:medium-chain fatty acid catabolic process"/>
    <property type="evidence" value="ECO:0007669"/>
    <property type="project" value="TreeGrafter"/>
</dbReference>
<dbReference type="Pfam" id="PF00561">
    <property type="entry name" value="Abhydrolase_1"/>
    <property type="match status" value="1"/>
</dbReference>
<comment type="similarity">
    <text evidence="1">Belongs to the AB hydrolase superfamily. AB hydrolase 4 family.</text>
</comment>
<organism evidence="2 3">
    <name type="scientific">Owenia fusiformis</name>
    <name type="common">Polychaete worm</name>
    <dbReference type="NCBI Taxonomy" id="6347"/>
    <lineage>
        <taxon>Eukaryota</taxon>
        <taxon>Metazoa</taxon>
        <taxon>Spiralia</taxon>
        <taxon>Lophotrochozoa</taxon>
        <taxon>Annelida</taxon>
        <taxon>Polychaeta</taxon>
        <taxon>Sedentaria</taxon>
        <taxon>Canalipalpata</taxon>
        <taxon>Sabellida</taxon>
        <taxon>Oweniida</taxon>
        <taxon>Oweniidae</taxon>
        <taxon>Owenia</taxon>
    </lineage>
</organism>
<keyword evidence="3" id="KW-1185">Reference proteome</keyword>
<comment type="caution">
    <text evidence="2">The sequence shown here is derived from an EMBL/GenBank/DDBJ whole genome shotgun (WGS) entry which is preliminary data.</text>
</comment>
<dbReference type="GO" id="GO:0046464">
    <property type="term" value="P:acylglycerol catabolic process"/>
    <property type="evidence" value="ECO:0007669"/>
    <property type="project" value="TreeGrafter"/>
</dbReference>
<dbReference type="OrthoDB" id="5954035at2759"/>
<accession>A0A8J1UIH4</accession>
<dbReference type="Gene3D" id="3.40.50.1820">
    <property type="entry name" value="alpha/beta hydrolase"/>
    <property type="match status" value="1"/>
</dbReference>
<reference evidence="2" key="1">
    <citation type="submission" date="2022-03" db="EMBL/GenBank/DDBJ databases">
        <authorList>
            <person name="Martin C."/>
        </authorList>
    </citation>
    <scope>NUCLEOTIDE SEQUENCE</scope>
</reference>
<dbReference type="SUPFAM" id="SSF53474">
    <property type="entry name" value="alpha/beta-Hydrolases"/>
    <property type="match status" value="1"/>
</dbReference>
<dbReference type="InterPro" id="IPR000073">
    <property type="entry name" value="AB_hydrolase_1"/>
</dbReference>
<dbReference type="InterPro" id="IPR029058">
    <property type="entry name" value="AB_hydrolase_fold"/>
</dbReference>
<dbReference type="GO" id="GO:0047372">
    <property type="term" value="F:monoacylglycerol lipase activity"/>
    <property type="evidence" value="ECO:0007669"/>
    <property type="project" value="TreeGrafter"/>
</dbReference>
<dbReference type="AlphaFoldDB" id="A0A8J1UIH4"/>
<dbReference type="GO" id="GO:0048240">
    <property type="term" value="P:sperm capacitation"/>
    <property type="evidence" value="ECO:0007669"/>
    <property type="project" value="TreeGrafter"/>
</dbReference>
<dbReference type="GO" id="GO:0097524">
    <property type="term" value="C:sperm plasma membrane"/>
    <property type="evidence" value="ECO:0007669"/>
    <property type="project" value="TreeGrafter"/>
</dbReference>
<dbReference type="GO" id="GO:0051792">
    <property type="term" value="P:medium-chain fatty acid biosynthetic process"/>
    <property type="evidence" value="ECO:0007669"/>
    <property type="project" value="TreeGrafter"/>
</dbReference>
<sequence>MGITFDNMSPTIFAVGAVILYLLFRFLNLASYTASPLLFFKGSQIVQGIIKACPLLTEPYIPPLLWGKSGHIQTVIYAKLGRIKSPFPSGQRLSSVMPDGATMTFDVFEPLAEHSSGGDYTMCVCPGIANSSESVYIRTFVDHAQRNGYRVAVLNHLGALKNIKLTAPRIFSYGETDEYARMIEEIERVFPNSKLLSIGFSMGGNLICKYLGDSIEHQRKFICAMSICQGYDAMAAMPHFTGWDLLLRFYNWAMTQNLKKLLNAHRDVLFGAHAKSLYPTACDTEKIFWATALSEIDEVYTRRRAGFSSLEEFYTKSSCRYVLNNIDMPIFFLNAEDDPLIHKDLWHYAKEYVMTHEKAVLAVTKHGGHLGFFECEPSHPYAMHPLTWLDKVIVQYGDAVINSSKGE</sequence>
<name>A0A8J1UIH4_OWEFU</name>
<dbReference type="PANTHER" id="PTHR10794:SF45">
    <property type="entry name" value="MONOACYLGLYCEROL LIPASE ABHD2"/>
    <property type="match status" value="1"/>
</dbReference>
<dbReference type="PIRSF" id="PIRSF005211">
    <property type="entry name" value="Ab_hydro_YheT"/>
    <property type="match status" value="1"/>
</dbReference>
<dbReference type="GO" id="GO:0043401">
    <property type="term" value="P:steroid hormone receptor signaling pathway"/>
    <property type="evidence" value="ECO:0007669"/>
    <property type="project" value="TreeGrafter"/>
</dbReference>
<gene>
    <name evidence="2" type="ORF">OFUS_LOCUS13682</name>
</gene>
<dbReference type="InterPro" id="IPR050960">
    <property type="entry name" value="AB_hydrolase_4_sf"/>
</dbReference>
<protein>
    <submittedName>
        <fullName evidence="2">Uncharacterized protein</fullName>
    </submittedName>
</protein>
<evidence type="ECO:0000256" key="1">
    <source>
        <dbReference type="ARBA" id="ARBA00010884"/>
    </source>
</evidence>
<proteinExistence type="inferred from homology"/>
<dbReference type="InterPro" id="IPR012020">
    <property type="entry name" value="ABHD4"/>
</dbReference>
<dbReference type="EMBL" id="CAIIXF020000007">
    <property type="protein sequence ID" value="CAH1788084.1"/>
    <property type="molecule type" value="Genomic_DNA"/>
</dbReference>
<dbReference type="Proteomes" id="UP000749559">
    <property type="component" value="Unassembled WGS sequence"/>
</dbReference>
<evidence type="ECO:0000313" key="2">
    <source>
        <dbReference type="EMBL" id="CAH1788084.1"/>
    </source>
</evidence>
<evidence type="ECO:0000313" key="3">
    <source>
        <dbReference type="Proteomes" id="UP000749559"/>
    </source>
</evidence>
<dbReference type="GO" id="GO:0008126">
    <property type="term" value="F:acetylesterase activity"/>
    <property type="evidence" value="ECO:0007669"/>
    <property type="project" value="TreeGrafter"/>
</dbReference>
<dbReference type="PANTHER" id="PTHR10794">
    <property type="entry name" value="ABHYDROLASE DOMAIN-CONTAINING PROTEIN"/>
    <property type="match status" value="1"/>
</dbReference>